<name>A0AAN6IK23_9EURO</name>
<dbReference type="Gene3D" id="3.50.50.60">
    <property type="entry name" value="FAD/NAD(P)-binding domain"/>
    <property type="match status" value="1"/>
</dbReference>
<dbReference type="PANTHER" id="PTHR13789">
    <property type="entry name" value="MONOOXYGENASE"/>
    <property type="match status" value="1"/>
</dbReference>
<comment type="similarity">
    <text evidence="2">Belongs to the paxM FAD-dependent monooxygenase family.</text>
</comment>
<keyword evidence="4" id="KW-0274">FAD</keyword>
<evidence type="ECO:0000256" key="4">
    <source>
        <dbReference type="ARBA" id="ARBA00022827"/>
    </source>
</evidence>
<keyword evidence="6" id="KW-0503">Monooxygenase</keyword>
<evidence type="ECO:0000256" key="1">
    <source>
        <dbReference type="ARBA" id="ARBA00001974"/>
    </source>
</evidence>
<protein>
    <submittedName>
        <fullName evidence="8">Salicylate hydroxylase</fullName>
    </submittedName>
</protein>
<evidence type="ECO:0000256" key="6">
    <source>
        <dbReference type="ARBA" id="ARBA00023033"/>
    </source>
</evidence>
<keyword evidence="3" id="KW-0285">Flavoprotein</keyword>
<dbReference type="InterPro" id="IPR002938">
    <property type="entry name" value="FAD-bd"/>
</dbReference>
<evidence type="ECO:0000313" key="9">
    <source>
        <dbReference type="Proteomes" id="UP001203852"/>
    </source>
</evidence>
<dbReference type="PRINTS" id="PR00420">
    <property type="entry name" value="RNGMNOXGNASE"/>
</dbReference>
<dbReference type="AlphaFoldDB" id="A0AAN6IK23"/>
<dbReference type="GO" id="GO:0004497">
    <property type="term" value="F:monooxygenase activity"/>
    <property type="evidence" value="ECO:0007669"/>
    <property type="project" value="UniProtKB-KW"/>
</dbReference>
<organism evidence="8 9">
    <name type="scientific">Exophiala viscosa</name>
    <dbReference type="NCBI Taxonomy" id="2486360"/>
    <lineage>
        <taxon>Eukaryota</taxon>
        <taxon>Fungi</taxon>
        <taxon>Dikarya</taxon>
        <taxon>Ascomycota</taxon>
        <taxon>Pezizomycotina</taxon>
        <taxon>Eurotiomycetes</taxon>
        <taxon>Chaetothyriomycetidae</taxon>
        <taxon>Chaetothyriales</taxon>
        <taxon>Herpotrichiellaceae</taxon>
        <taxon>Exophiala</taxon>
    </lineage>
</organism>
<dbReference type="GO" id="GO:0071949">
    <property type="term" value="F:FAD binding"/>
    <property type="evidence" value="ECO:0007669"/>
    <property type="project" value="InterPro"/>
</dbReference>
<comment type="caution">
    <text evidence="8">The sequence shown here is derived from an EMBL/GenBank/DDBJ whole genome shotgun (WGS) entry which is preliminary data.</text>
</comment>
<dbReference type="InterPro" id="IPR036188">
    <property type="entry name" value="FAD/NAD-bd_sf"/>
</dbReference>
<dbReference type="EMBL" id="MU404350">
    <property type="protein sequence ID" value="KAI1618114.1"/>
    <property type="molecule type" value="Genomic_DNA"/>
</dbReference>
<evidence type="ECO:0000256" key="2">
    <source>
        <dbReference type="ARBA" id="ARBA00007992"/>
    </source>
</evidence>
<evidence type="ECO:0000256" key="5">
    <source>
        <dbReference type="ARBA" id="ARBA00023002"/>
    </source>
</evidence>
<dbReference type="Proteomes" id="UP001203852">
    <property type="component" value="Unassembled WGS sequence"/>
</dbReference>
<dbReference type="Pfam" id="PF01494">
    <property type="entry name" value="FAD_binding_3"/>
    <property type="match status" value="1"/>
</dbReference>
<dbReference type="PANTHER" id="PTHR13789:SF318">
    <property type="entry name" value="GERANYLGERANYL DIPHOSPHATE REDUCTASE"/>
    <property type="match status" value="1"/>
</dbReference>
<gene>
    <name evidence="8" type="ORF">EDD36DRAFT_459769</name>
</gene>
<evidence type="ECO:0000256" key="3">
    <source>
        <dbReference type="ARBA" id="ARBA00022630"/>
    </source>
</evidence>
<sequence length="442" mass="48471">MPVKVAIIGAGVGGLTLAVALQHNPNLEVSVYERATELKEIGALVGLAPNGLRTLEKLGVPEALTDEVGWRSPSGIPMIFLHWQTGELLSEDLYHNVPDRRHHFARMHRAQLQKALLKHVPSESIHLGKKAVSIEVDRSTGSTVAFADGTSIHADVAVGADGIKSNIRKAFVPDHELVWAGDLVLRCTFDYSLVEDIKNLPQDSSHFAGPNAWFFGTRIGADQFGVTAGLSVDPENDPEFREPVWNAPAEVRTLRERYAHWHPVVEQIIDRVPWVRRYCNVAGRALEQWSFKDRVTLLGDAAHTHGGAFAAGVSLAIDDAFALALAFDEIFPPALAPAIGVASSELIGQVFDLYETTRKPHAAKMLAYVHDGRGKARARLEKRRSGGPESDVEFRKRMSNRGDPVWVNEYDVEAAFRRVVADKTAVQPTSCAAPSMQAQARL</sequence>
<reference evidence="8" key="1">
    <citation type="journal article" date="2022" name="bioRxiv">
        <title>Deciphering the potential niche of two novel black yeast fungi from a biological soil crust based on their genomes, phenotypes, and melanin regulation.</title>
        <authorList>
            <consortium name="DOE Joint Genome Institute"/>
            <person name="Carr E.C."/>
            <person name="Barton Q."/>
            <person name="Grambo S."/>
            <person name="Sullivan M."/>
            <person name="Renfro C.M."/>
            <person name="Kuo A."/>
            <person name="Pangilinan J."/>
            <person name="Lipzen A."/>
            <person name="Keymanesh K."/>
            <person name="Savage E."/>
            <person name="Barry K."/>
            <person name="Grigoriev I.V."/>
            <person name="Riekhof W.R."/>
            <person name="Harris S.S."/>
        </authorList>
    </citation>
    <scope>NUCLEOTIDE SEQUENCE</scope>
    <source>
        <strain evidence="8">JF 03-4F</strain>
    </source>
</reference>
<keyword evidence="9" id="KW-1185">Reference proteome</keyword>
<accession>A0AAN6IK23</accession>
<feature type="domain" description="FAD-binding" evidence="7">
    <location>
        <begin position="3"/>
        <end position="365"/>
    </location>
</feature>
<evidence type="ECO:0000313" key="8">
    <source>
        <dbReference type="EMBL" id="KAI1618114.1"/>
    </source>
</evidence>
<evidence type="ECO:0000259" key="7">
    <source>
        <dbReference type="Pfam" id="PF01494"/>
    </source>
</evidence>
<dbReference type="InterPro" id="IPR050493">
    <property type="entry name" value="FAD-dep_Monooxygenase_BioMet"/>
</dbReference>
<proteinExistence type="inferred from homology"/>
<dbReference type="SUPFAM" id="SSF51905">
    <property type="entry name" value="FAD/NAD(P)-binding domain"/>
    <property type="match status" value="1"/>
</dbReference>
<comment type="cofactor">
    <cofactor evidence="1">
        <name>FAD</name>
        <dbReference type="ChEBI" id="CHEBI:57692"/>
    </cofactor>
</comment>
<keyword evidence="5" id="KW-0560">Oxidoreductase</keyword>